<feature type="repeat" description="RCC1" evidence="1">
    <location>
        <begin position="424"/>
        <end position="489"/>
    </location>
</feature>
<evidence type="ECO:0000256" key="2">
    <source>
        <dbReference type="SAM" id="MobiDB-lite"/>
    </source>
</evidence>
<dbReference type="InterPro" id="IPR009091">
    <property type="entry name" value="RCC1/BLIP-II"/>
</dbReference>
<dbReference type="PANTHER" id="PTHR47563:SF1">
    <property type="entry name" value="PROTEIN FMP25, MITOCHONDRIAL"/>
    <property type="match status" value="1"/>
</dbReference>
<dbReference type="GO" id="GO:0034551">
    <property type="term" value="P:mitochondrial respiratory chain complex III assembly"/>
    <property type="evidence" value="ECO:0007669"/>
    <property type="project" value="TreeGrafter"/>
</dbReference>
<evidence type="ECO:0000313" key="5">
    <source>
        <dbReference type="Proteomes" id="UP001211907"/>
    </source>
</evidence>
<dbReference type="PANTHER" id="PTHR47563">
    <property type="entry name" value="PROTEIN FMP25, MITOCHONDRIAL"/>
    <property type="match status" value="1"/>
</dbReference>
<dbReference type="Gene3D" id="2.130.10.30">
    <property type="entry name" value="Regulator of chromosome condensation 1/beta-lactamase-inhibitor protein II"/>
    <property type="match status" value="1"/>
</dbReference>
<feature type="repeat" description="RCC1" evidence="1">
    <location>
        <begin position="299"/>
        <end position="359"/>
    </location>
</feature>
<dbReference type="Proteomes" id="UP001211907">
    <property type="component" value="Unassembled WGS sequence"/>
</dbReference>
<comment type="caution">
    <text evidence="4">The sequence shown here is derived from an EMBL/GenBank/DDBJ whole genome shotgun (WGS) entry which is preliminary data.</text>
</comment>
<keyword evidence="3" id="KW-1133">Transmembrane helix</keyword>
<keyword evidence="5" id="KW-1185">Reference proteome</keyword>
<dbReference type="PRINTS" id="PR00633">
    <property type="entry name" value="RCCNDNSATION"/>
</dbReference>
<evidence type="ECO:0000256" key="1">
    <source>
        <dbReference type="PROSITE-ProRule" id="PRU00235"/>
    </source>
</evidence>
<keyword evidence="3" id="KW-0472">Membrane</keyword>
<organism evidence="4 5">
    <name type="scientific">Physocladia obscura</name>
    <dbReference type="NCBI Taxonomy" id="109957"/>
    <lineage>
        <taxon>Eukaryota</taxon>
        <taxon>Fungi</taxon>
        <taxon>Fungi incertae sedis</taxon>
        <taxon>Chytridiomycota</taxon>
        <taxon>Chytridiomycota incertae sedis</taxon>
        <taxon>Chytridiomycetes</taxon>
        <taxon>Chytridiales</taxon>
        <taxon>Chytriomycetaceae</taxon>
        <taxon>Physocladia</taxon>
    </lineage>
</organism>
<dbReference type="Pfam" id="PF00415">
    <property type="entry name" value="RCC1"/>
    <property type="match status" value="1"/>
</dbReference>
<dbReference type="PROSITE" id="PS00626">
    <property type="entry name" value="RCC1_2"/>
    <property type="match status" value="1"/>
</dbReference>
<evidence type="ECO:0000313" key="4">
    <source>
        <dbReference type="EMBL" id="KAJ3140890.1"/>
    </source>
</evidence>
<dbReference type="InterPro" id="IPR053245">
    <property type="entry name" value="MitoProcess-Associated"/>
</dbReference>
<dbReference type="SUPFAM" id="SSF50985">
    <property type="entry name" value="RCC1/BLIP-II"/>
    <property type="match status" value="1"/>
</dbReference>
<sequence>MHPTQVYARESPTENASRNKTKSSDGNRWTPFPLDYSVTARPQTAPHAHPAFDPVKQRRLRIFAFISASFATAIVLGVAVANADADADSPPIDSPSTSASSSFLSSPISAVAWSQMRQVSKAREHLAVWVWGSATRQSQSSQQASAAEITPFTNLPLRHFAVANNAAAFAAIDIAGNLLLTIPDISPSIAFVTLANANLTHASFARNTLIAVSKSGVVFKLDLPKLNSELIKVNSSSYVAKPAGWLDYMSGTYTGPGILVDASSAISKIGFDKTVPSSENRIVSIATGDNHLLALSASGRVYSAALNNDADKFGQLGLGESSTITATLSHLLTPITTLKSIKIAQIAAGSAFSLARSVDGQNVYAWGDNRFGQLGTARKLKDIAYSSKPLKVSLISSSSEDWKCNWIAAGGSTAVMIVDSLNATEVFSVGMGQWGQLGIGNFIHVSNSPSKIAALSNKSEYSESTNTVVPIRIASVTLGATHAVAVMNSAAHAGGGSKEFGNDVFAWGANESGQLARVDRKKSNSAAPGWVQPVFQDNIDNNGVATDITAAPIDTTGNDTLHSPPKWDPKVIGRLQTAAPGKVLVNGVWGPRSLIVEQAFACAEGVTVLYSRIVG</sequence>
<dbReference type="PROSITE" id="PS50012">
    <property type="entry name" value="RCC1_3"/>
    <property type="match status" value="3"/>
</dbReference>
<gene>
    <name evidence="4" type="ORF">HK100_008429</name>
</gene>
<dbReference type="InterPro" id="IPR000408">
    <property type="entry name" value="Reg_chr_condens"/>
</dbReference>
<dbReference type="Pfam" id="PF13540">
    <property type="entry name" value="RCC1_2"/>
    <property type="match status" value="1"/>
</dbReference>
<name>A0AAD5TBX9_9FUNG</name>
<dbReference type="GO" id="GO:0005743">
    <property type="term" value="C:mitochondrial inner membrane"/>
    <property type="evidence" value="ECO:0007669"/>
    <property type="project" value="TreeGrafter"/>
</dbReference>
<feature type="transmembrane region" description="Helical" evidence="3">
    <location>
        <begin position="62"/>
        <end position="81"/>
    </location>
</feature>
<dbReference type="EMBL" id="JADGJH010000041">
    <property type="protein sequence ID" value="KAJ3140890.1"/>
    <property type="molecule type" value="Genomic_DNA"/>
</dbReference>
<protein>
    <submittedName>
        <fullName evidence="4">Uncharacterized protein</fullName>
    </submittedName>
</protein>
<evidence type="ECO:0000256" key="3">
    <source>
        <dbReference type="SAM" id="Phobius"/>
    </source>
</evidence>
<keyword evidence="3" id="KW-0812">Transmembrane</keyword>
<feature type="region of interest" description="Disordered" evidence="2">
    <location>
        <begin position="1"/>
        <end position="33"/>
    </location>
</feature>
<reference evidence="4" key="1">
    <citation type="submission" date="2020-05" db="EMBL/GenBank/DDBJ databases">
        <title>Phylogenomic resolution of chytrid fungi.</title>
        <authorList>
            <person name="Stajich J.E."/>
            <person name="Amses K."/>
            <person name="Simmons R."/>
            <person name="Seto K."/>
            <person name="Myers J."/>
            <person name="Bonds A."/>
            <person name="Quandt C.A."/>
            <person name="Barry K."/>
            <person name="Liu P."/>
            <person name="Grigoriev I."/>
            <person name="Longcore J.E."/>
            <person name="James T.Y."/>
        </authorList>
    </citation>
    <scope>NUCLEOTIDE SEQUENCE</scope>
    <source>
        <strain evidence="4">JEL0513</strain>
    </source>
</reference>
<feature type="repeat" description="RCC1" evidence="1">
    <location>
        <begin position="361"/>
        <end position="420"/>
    </location>
</feature>
<accession>A0AAD5TBX9</accession>
<proteinExistence type="predicted"/>
<dbReference type="AlphaFoldDB" id="A0AAD5TBX9"/>